<name>B5RMA8_BORDL</name>
<dbReference type="HOGENOM" id="CLU_439841_0_0_12"/>
<protein>
    <submittedName>
        <fullName evidence="1">Uncharacterized conserved protein</fullName>
    </submittedName>
</protein>
<dbReference type="KEGG" id="bdu:BDU_556"/>
<keyword evidence="2" id="KW-1185">Reference proteome</keyword>
<dbReference type="EMBL" id="CP000976">
    <property type="protein sequence ID" value="ACH93494.1"/>
    <property type="molecule type" value="Genomic_DNA"/>
</dbReference>
<accession>B5RMA8</accession>
<evidence type="ECO:0000313" key="1">
    <source>
        <dbReference type="EMBL" id="ACH93494.1"/>
    </source>
</evidence>
<proteinExistence type="predicted"/>
<dbReference type="Proteomes" id="UP000000611">
    <property type="component" value="Chromosome"/>
</dbReference>
<dbReference type="OrthoDB" id="350018at2"/>
<gene>
    <name evidence="1" type="ordered locus">BDU_556</name>
</gene>
<dbReference type="RefSeq" id="WP_012538303.1">
    <property type="nucleotide sequence ID" value="NC_011229.1"/>
</dbReference>
<reference evidence="1 2" key="1">
    <citation type="journal article" date="2008" name="PLoS Genet.">
        <title>The genome of Borrelia recurrentis, the agent of deadly louse-borne relapsing fever, is a degraded subset of tick-borne Borrelia duttonii.</title>
        <authorList>
            <person name="Lescot M."/>
            <person name="Audic S."/>
            <person name="Robert C."/>
            <person name="Nguyen T.T."/>
            <person name="Blanc G."/>
            <person name="Cutler S.J."/>
            <person name="Wincker P."/>
            <person name="Couloux A."/>
            <person name="Claverie J.-M."/>
            <person name="Raoult D."/>
            <person name="Drancourt M."/>
        </authorList>
    </citation>
    <scope>NUCLEOTIDE SEQUENCE [LARGE SCALE GENOMIC DNA]</scope>
    <source>
        <strain evidence="1 2">Ly</strain>
    </source>
</reference>
<dbReference type="AlphaFoldDB" id="B5RMA8"/>
<organism evidence="1 2">
    <name type="scientific">Borrelia duttonii (strain Ly)</name>
    <dbReference type="NCBI Taxonomy" id="412419"/>
    <lineage>
        <taxon>Bacteria</taxon>
        <taxon>Pseudomonadati</taxon>
        <taxon>Spirochaetota</taxon>
        <taxon>Spirochaetia</taxon>
        <taxon>Spirochaetales</taxon>
        <taxon>Borreliaceae</taxon>
        <taxon>Borrelia</taxon>
    </lineage>
</organism>
<sequence>MKLENMDEVWALPVCCNIKNSIIEDFKVSDEYKNQVFNISYKDNIILKFIDIIDSHEFNLKLFDNHIDFEGQVPLVLYSDNLDTLLEAESNVIFELRPIEQNDICCSLNLQESDEFKIYTSHYEFSDHLNYCSDFILVKVFFSDDNLIIDADLDNIALVKQIISDNFCISKDKIIINSINNNCVNILFPIVFNAVVQGIVISKKLGLKVNVIYYKRHFLIAESLNLKFSVVNYLSIENRLNKIMLELKINRPLNFLYKFYFNYLNKIFSNLFFDVLVHINLISINSNSIFFCDNYFLFGISAYSFIYSNFYNLAVSLSLEPLNYLLGYVKSEYNIFFKLFKEMDLKNSIMRKSSSISLNNEYNVLDVKRKGVGFAFLNLDSNIDFALLDIGNLTISMNLYKDKLDVFIPYKIIDINLVNYLKNVLAKAFNLSYNCVNFLVADSFKDDIKFSCSLLKESYFIESAVLTMKEELSVVIDDEGRKEYPIIVSRNFVVDIDAKFYVACSLEVDVIIHSFHIIFSNVNFFIENGKFDKLRVNSKRAFSIFGLAVDYVFGNITYDVIDSVGLEFIEDGEFIFSFRVLFIASVSAIRSSLIQAFDFDICKTPIDLKSILDDWSVRIDTN</sequence>
<dbReference type="STRING" id="412419.BDU_556"/>
<evidence type="ECO:0000313" key="2">
    <source>
        <dbReference type="Proteomes" id="UP000000611"/>
    </source>
</evidence>